<sequence>MAQLGYGYGSEFHLMRLMGRYRKRFTSLVCKATEASDMQWLDFKVGQQYQLSPNNLILPDKEWKGIDFLEKSSTDNDSILKEWQKFWPQTGNIQNWDAIARSRFGFPEFWLLAEAKAHTGEINSQCGAQSSRSKDKIKKAMQKTQSWLDVQGKTPDDWMKNYYQFANRLATLYFLIEQGIHARLLFIYMCGDKHPEKECPKKREGWTTVLKKQKQALGLQNVDLKSHGVHEIFIDVEKVTIM</sequence>
<keyword evidence="2" id="KW-1185">Reference proteome</keyword>
<organism evidence="1 2">
    <name type="scientific">candidate division MSBL1 archaeon SCGC-AAA382A20</name>
    <dbReference type="NCBI Taxonomy" id="1698280"/>
    <lineage>
        <taxon>Archaea</taxon>
        <taxon>Methanobacteriati</taxon>
        <taxon>Methanobacteriota</taxon>
        <taxon>candidate division MSBL1</taxon>
    </lineage>
</organism>
<name>A0A133VKV5_9EURY</name>
<evidence type="ECO:0000313" key="1">
    <source>
        <dbReference type="EMBL" id="KXB07063.1"/>
    </source>
</evidence>
<evidence type="ECO:0000313" key="2">
    <source>
        <dbReference type="Proteomes" id="UP000070263"/>
    </source>
</evidence>
<dbReference type="EMBL" id="LHYE01000018">
    <property type="protein sequence ID" value="KXB07063.1"/>
    <property type="molecule type" value="Genomic_DNA"/>
</dbReference>
<dbReference type="AlphaFoldDB" id="A0A133VKV5"/>
<reference evidence="1 2" key="1">
    <citation type="journal article" date="2016" name="Sci. Rep.">
        <title>Metabolic traits of an uncultured archaeal lineage -MSBL1- from brine pools of the Red Sea.</title>
        <authorList>
            <person name="Mwirichia R."/>
            <person name="Alam I."/>
            <person name="Rashid M."/>
            <person name="Vinu M."/>
            <person name="Ba-Alawi W."/>
            <person name="Anthony Kamau A."/>
            <person name="Kamanda Ngugi D."/>
            <person name="Goker M."/>
            <person name="Klenk H.P."/>
            <person name="Bajic V."/>
            <person name="Stingl U."/>
        </authorList>
    </citation>
    <scope>NUCLEOTIDE SEQUENCE [LARGE SCALE GENOMIC DNA]</scope>
    <source>
        <strain evidence="1">SCGC-AAA382A20</strain>
    </source>
</reference>
<gene>
    <name evidence="1" type="ORF">AKJ51_02140</name>
</gene>
<dbReference type="Proteomes" id="UP000070263">
    <property type="component" value="Unassembled WGS sequence"/>
</dbReference>
<accession>A0A133VKV5</accession>
<comment type="caution">
    <text evidence="1">The sequence shown here is derived from an EMBL/GenBank/DDBJ whole genome shotgun (WGS) entry which is preliminary data.</text>
</comment>
<proteinExistence type="predicted"/>
<protein>
    <submittedName>
        <fullName evidence="1">Uncharacterized protein</fullName>
    </submittedName>
</protein>